<dbReference type="VEuPathDB" id="FungiDB:CXQ85_003406"/>
<dbReference type="Proteomes" id="UP000244309">
    <property type="component" value="Unassembled WGS sequence"/>
</dbReference>
<protein>
    <submittedName>
        <fullName evidence="2">Uncharacterized protein</fullName>
    </submittedName>
</protein>
<keyword evidence="1" id="KW-1133">Transmembrane helix</keyword>
<keyword evidence="1" id="KW-0472">Membrane</keyword>
<dbReference type="GeneID" id="37008737"/>
<name>A0A2V1ANB4_9ASCO</name>
<comment type="caution">
    <text evidence="2">The sequence shown here is derived from an EMBL/GenBank/DDBJ whole genome shotgun (WGS) entry which is preliminary data.</text>
</comment>
<dbReference type="RefSeq" id="XP_025340500.1">
    <property type="nucleotide sequence ID" value="XM_025487052.1"/>
</dbReference>
<sequence length="178" mass="20563">MPVLTYDTKSQQIEVINDPLPSAVVEETLQEAGRLLVLILAVFYILLIFLAAAAVGIGLYILIDKLVYNRYRSKEKRNRERNNRPPPPSQDRRVRVSRWFYKPYSSAETVEVDTDKAYQLMEAEELQYPERVHLKYGQPGALTERLTYVDSDEEATPYPIFPQQEGYVAQYVTDESPD</sequence>
<accession>A0A2V1ANB4</accession>
<proteinExistence type="predicted"/>
<evidence type="ECO:0000256" key="1">
    <source>
        <dbReference type="SAM" id="Phobius"/>
    </source>
</evidence>
<dbReference type="AlphaFoldDB" id="A0A2V1ANB4"/>
<reference evidence="2 3" key="1">
    <citation type="submission" date="2017-12" db="EMBL/GenBank/DDBJ databases">
        <title>Genome Sequence of a Multidrug-Resistant Candida haemulonii Isolate from a Patient with Chronic Leg Ulcers in Israel.</title>
        <authorList>
            <person name="Chow N.A."/>
            <person name="Gade L."/>
            <person name="Batra D."/>
            <person name="Rowe L.A."/>
            <person name="Ben-Ami R."/>
            <person name="Loparev V.N."/>
            <person name="Litvintseva A.P."/>
        </authorList>
    </citation>
    <scope>NUCLEOTIDE SEQUENCE [LARGE SCALE GENOMIC DNA]</scope>
    <source>
        <strain evidence="2 3">B11899</strain>
    </source>
</reference>
<keyword evidence="3" id="KW-1185">Reference proteome</keyword>
<gene>
    <name evidence="2" type="ORF">CXQ85_003406</name>
</gene>
<feature type="transmembrane region" description="Helical" evidence="1">
    <location>
        <begin position="35"/>
        <end position="63"/>
    </location>
</feature>
<dbReference type="EMBL" id="PKFO01000002">
    <property type="protein sequence ID" value="PVH19560.1"/>
    <property type="molecule type" value="Genomic_DNA"/>
</dbReference>
<evidence type="ECO:0000313" key="3">
    <source>
        <dbReference type="Proteomes" id="UP000244309"/>
    </source>
</evidence>
<keyword evidence="1" id="KW-0812">Transmembrane</keyword>
<organism evidence="2 3">
    <name type="scientific">Candidozyma haemuli</name>
    <dbReference type="NCBI Taxonomy" id="45357"/>
    <lineage>
        <taxon>Eukaryota</taxon>
        <taxon>Fungi</taxon>
        <taxon>Dikarya</taxon>
        <taxon>Ascomycota</taxon>
        <taxon>Saccharomycotina</taxon>
        <taxon>Pichiomycetes</taxon>
        <taxon>Metschnikowiaceae</taxon>
        <taxon>Candidozyma</taxon>
    </lineage>
</organism>
<evidence type="ECO:0000313" key="2">
    <source>
        <dbReference type="EMBL" id="PVH19560.1"/>
    </source>
</evidence>